<evidence type="ECO:0000313" key="1">
    <source>
        <dbReference type="EMBL" id="MBZ6074775.1"/>
    </source>
</evidence>
<proteinExistence type="predicted"/>
<accession>A0ABS7VI59</accession>
<sequence>MGFVYRSSIGALALAAGAIGLQMEPAVLRNLVAATPTSQVSVEAVRAPLWSLAFAQSPATFSLDNVRMTFGSASYEAKTIRFDGVTTSRAEIEALFAAQTSDPWAARLSRINAAQVTIPELKVEQIFGSKTQVTTYRDLALTNIRAGHIAEAVAATAGAEVSDGKRRTTVSYGRMAISDVDGPGIANLFEAKAENPAAPLTRLYGSFSIDDVNFVDDQNGTNVAIPHMVGRDFMARPTADSWSGSMSVFTELADRRDLSEDEQKRLLTTFADVFGAFGIGFMEARDMTVKFRPDEAKGQDTASIRRMAYTGAKGTQPADARVEGVDIRTEDGRMAIGTIAFTGFSFASTIEGLKTLGDKRLKELDATTLRGLMPKLGTMTVEGIDIDMPNAKPNADAPDRVKASLKSFEVTADQPVSAIPTNLRVSIRNFAMAVPENSKDEGIQSLTSLGYKAVDMSMLVAAGWNAGTQELNLKEVSVEGKDMGRISLTGLLGDVSQDVFNPDTALATVALIGARAKTLNLVVENGGLFERYLNKTAKEQKTTPESLRRTFAAGTAVVIPSMLGSSGGAKTLSQAIARFIAKPGRLVVNAKAKDPAGLGVADLITAADPSAVIEKLDISATAE</sequence>
<gene>
    <name evidence="1" type="ORF">K9B37_00475</name>
</gene>
<evidence type="ECO:0008006" key="3">
    <source>
        <dbReference type="Google" id="ProtNLM"/>
    </source>
</evidence>
<dbReference type="EMBL" id="JAIRBM010000001">
    <property type="protein sequence ID" value="MBZ6074775.1"/>
    <property type="molecule type" value="Genomic_DNA"/>
</dbReference>
<evidence type="ECO:0000313" key="2">
    <source>
        <dbReference type="Proteomes" id="UP000704176"/>
    </source>
</evidence>
<reference evidence="1 2" key="1">
    <citation type="submission" date="2021-09" db="EMBL/GenBank/DDBJ databases">
        <title>The complete genome sequence of a new microorganism.</title>
        <authorList>
            <person name="Zi Z."/>
        </authorList>
    </citation>
    <scope>NUCLEOTIDE SEQUENCE [LARGE SCALE GENOMIC DNA]</scope>
    <source>
        <strain evidence="1 2">WGZ8</strain>
    </source>
</reference>
<dbReference type="Proteomes" id="UP000704176">
    <property type="component" value="Unassembled WGS sequence"/>
</dbReference>
<organism evidence="1 2">
    <name type="scientific">Microvirga puerhi</name>
    <dbReference type="NCBI Taxonomy" id="2876078"/>
    <lineage>
        <taxon>Bacteria</taxon>
        <taxon>Pseudomonadati</taxon>
        <taxon>Pseudomonadota</taxon>
        <taxon>Alphaproteobacteria</taxon>
        <taxon>Hyphomicrobiales</taxon>
        <taxon>Methylobacteriaceae</taxon>
        <taxon>Microvirga</taxon>
    </lineage>
</organism>
<dbReference type="RefSeq" id="WP_224310833.1">
    <property type="nucleotide sequence ID" value="NZ_JAIRBM010000001.1"/>
</dbReference>
<comment type="caution">
    <text evidence="1">The sequence shown here is derived from an EMBL/GenBank/DDBJ whole genome shotgun (WGS) entry which is preliminary data.</text>
</comment>
<protein>
    <recommendedName>
        <fullName evidence="3">DUF748 domain-containing protein</fullName>
    </recommendedName>
</protein>
<name>A0ABS7VI59_9HYPH</name>
<keyword evidence="2" id="KW-1185">Reference proteome</keyword>